<dbReference type="RefSeq" id="WP_111062760.1">
    <property type="nucleotide sequence ID" value="NZ_JBHUCU010000016.1"/>
</dbReference>
<dbReference type="AlphaFoldDB" id="A0A2W1NCW2"/>
<accession>A0A2W1NCW2</accession>
<dbReference type="EMBL" id="QKSB01000004">
    <property type="protein sequence ID" value="PZE17235.1"/>
    <property type="molecule type" value="Genomic_DNA"/>
</dbReference>
<comment type="caution">
    <text evidence="1">The sequence shown here is derived from an EMBL/GenBank/DDBJ whole genome shotgun (WGS) entry which is preliminary data.</text>
</comment>
<dbReference type="OrthoDB" id="282859at2"/>
<organism evidence="1 2">
    <name type="scientific">Putridiphycobacter roseus</name>
    <dbReference type="NCBI Taxonomy" id="2219161"/>
    <lineage>
        <taxon>Bacteria</taxon>
        <taxon>Pseudomonadati</taxon>
        <taxon>Bacteroidota</taxon>
        <taxon>Flavobacteriia</taxon>
        <taxon>Flavobacteriales</taxon>
        <taxon>Crocinitomicaceae</taxon>
        <taxon>Putridiphycobacter</taxon>
    </lineage>
</organism>
<proteinExistence type="predicted"/>
<gene>
    <name evidence="1" type="ORF">DNU06_08150</name>
</gene>
<sequence length="303" mass="33853">MNIKKITFYALISLSFIACQENKENSSKTEVEKPSIDASNLAVKPSSWIEERVEKAKSKLAESEAGQLIWQSMEAHGGLNQWFSNGVLSFRFDYIPVSGPERKSTQQIDTWSNRAVHQSVINDQDSFGWDGENAWVSMQDSASFPFNMRFWALTPYTFVGQPFIFDGAGVVLEKLADQMIDSVAYDVVKVTYEAGTGDAPDDYYVNYFDKSSHLLKAIKYIVSYPTYFKDGGHSPEKLMVLNAYTTVEGITLPSAYTTYAVLNTEAEKGDAMTEVTVSNLSFLKEVPADFFEVPVDAEIISAM</sequence>
<keyword evidence="2" id="KW-1185">Reference proteome</keyword>
<dbReference type="Proteomes" id="UP000249248">
    <property type="component" value="Unassembled WGS sequence"/>
</dbReference>
<evidence type="ECO:0000313" key="1">
    <source>
        <dbReference type="EMBL" id="PZE17235.1"/>
    </source>
</evidence>
<name>A0A2W1NCW2_9FLAO</name>
<evidence type="ECO:0008006" key="3">
    <source>
        <dbReference type="Google" id="ProtNLM"/>
    </source>
</evidence>
<protein>
    <recommendedName>
        <fullName evidence="3">Lipoprotein</fullName>
    </recommendedName>
</protein>
<evidence type="ECO:0000313" key="2">
    <source>
        <dbReference type="Proteomes" id="UP000249248"/>
    </source>
</evidence>
<dbReference type="PROSITE" id="PS51257">
    <property type="entry name" value="PROKAR_LIPOPROTEIN"/>
    <property type="match status" value="1"/>
</dbReference>
<reference evidence="1 2" key="1">
    <citation type="submission" date="2018-06" db="EMBL/GenBank/DDBJ databases">
        <title>The draft genome sequence of Crocinitomix sp. SM1701.</title>
        <authorList>
            <person name="Zhang X."/>
        </authorList>
    </citation>
    <scope>NUCLEOTIDE SEQUENCE [LARGE SCALE GENOMIC DNA]</scope>
    <source>
        <strain evidence="1 2">SM1701</strain>
    </source>
</reference>